<proteinExistence type="inferred from homology"/>
<keyword evidence="9" id="KW-1185">Reference proteome</keyword>
<feature type="transmembrane region" description="Helical" evidence="7">
    <location>
        <begin position="82"/>
        <end position="104"/>
    </location>
</feature>
<feature type="transmembrane region" description="Helical" evidence="7">
    <location>
        <begin position="327"/>
        <end position="348"/>
    </location>
</feature>
<keyword evidence="5 7" id="KW-1133">Transmembrane helix</keyword>
<dbReference type="Pfam" id="PF13440">
    <property type="entry name" value="Polysacc_synt_3"/>
    <property type="match status" value="1"/>
</dbReference>
<feature type="transmembrane region" description="Helical" evidence="7">
    <location>
        <begin position="15"/>
        <end position="38"/>
    </location>
</feature>
<dbReference type="InterPro" id="IPR050833">
    <property type="entry name" value="Poly_Biosynth_Transport"/>
</dbReference>
<feature type="transmembrane region" description="Helical" evidence="7">
    <location>
        <begin position="385"/>
        <end position="404"/>
    </location>
</feature>
<feature type="transmembrane region" description="Helical" evidence="7">
    <location>
        <begin position="44"/>
        <end position="61"/>
    </location>
</feature>
<evidence type="ECO:0000256" key="5">
    <source>
        <dbReference type="ARBA" id="ARBA00022989"/>
    </source>
</evidence>
<comment type="subcellular location">
    <subcellularLocation>
        <location evidence="1">Cell membrane</location>
        <topology evidence="1">Multi-pass membrane protein</topology>
    </subcellularLocation>
</comment>
<evidence type="ECO:0000256" key="4">
    <source>
        <dbReference type="ARBA" id="ARBA00022692"/>
    </source>
</evidence>
<evidence type="ECO:0000256" key="6">
    <source>
        <dbReference type="ARBA" id="ARBA00023136"/>
    </source>
</evidence>
<evidence type="ECO:0000256" key="3">
    <source>
        <dbReference type="ARBA" id="ARBA00022475"/>
    </source>
</evidence>
<gene>
    <name evidence="8" type="ORF">QWY15_03735</name>
</gene>
<accession>A0ABT8MND4</accession>
<feature type="transmembrane region" description="Helical" evidence="7">
    <location>
        <begin position="175"/>
        <end position="194"/>
    </location>
</feature>
<name>A0ABT8MND4_9BACL</name>
<evidence type="ECO:0000256" key="1">
    <source>
        <dbReference type="ARBA" id="ARBA00004651"/>
    </source>
</evidence>
<evidence type="ECO:0000256" key="7">
    <source>
        <dbReference type="SAM" id="Phobius"/>
    </source>
</evidence>
<feature type="transmembrane region" description="Helical" evidence="7">
    <location>
        <begin position="446"/>
        <end position="463"/>
    </location>
</feature>
<dbReference type="PANTHER" id="PTHR30250">
    <property type="entry name" value="PST FAMILY PREDICTED COLANIC ACID TRANSPORTER"/>
    <property type="match status" value="1"/>
</dbReference>
<organism evidence="8 9">
    <name type="scientific">Planococcus liqunii</name>
    <dbReference type="NCBI Taxonomy" id="3058394"/>
    <lineage>
        <taxon>Bacteria</taxon>
        <taxon>Bacillati</taxon>
        <taxon>Bacillota</taxon>
        <taxon>Bacilli</taxon>
        <taxon>Bacillales</taxon>
        <taxon>Caryophanaceae</taxon>
        <taxon>Planococcus</taxon>
    </lineage>
</organism>
<comment type="similarity">
    <text evidence="2">Belongs to the polysaccharide synthase family.</text>
</comment>
<evidence type="ECO:0000313" key="9">
    <source>
        <dbReference type="Proteomes" id="UP001172054"/>
    </source>
</evidence>
<feature type="transmembrane region" description="Helical" evidence="7">
    <location>
        <begin position="116"/>
        <end position="139"/>
    </location>
</feature>
<comment type="caution">
    <text evidence="8">The sequence shown here is derived from an EMBL/GenBank/DDBJ whole genome shotgun (WGS) entry which is preliminary data.</text>
</comment>
<reference evidence="8 9" key="1">
    <citation type="submission" date="2023-06" db="EMBL/GenBank/DDBJ databases">
        <title>Novel species in genus Planococcus.</title>
        <authorList>
            <person name="Ning S."/>
        </authorList>
    </citation>
    <scope>NUCLEOTIDE SEQUENCE [LARGE SCALE GENOMIC DNA]</scope>
    <source>
        <strain evidence="8 9">N064</strain>
    </source>
</reference>
<feature type="transmembrane region" description="Helical" evidence="7">
    <location>
        <begin position="225"/>
        <end position="243"/>
    </location>
</feature>
<keyword evidence="3" id="KW-1003">Cell membrane</keyword>
<keyword evidence="6 7" id="KW-0472">Membrane</keyword>
<dbReference type="Proteomes" id="UP001172054">
    <property type="component" value="Unassembled WGS sequence"/>
</dbReference>
<sequence length="493" mass="55652">MFEINLYNNIAKASFWSFLSEIVAKTIGPLLFLVMTMLLSPKDFGLVAVATVILGLVTVISDMGMSKVIIQESGTEKYLNQLYNVSFWFNIAMGIIVFLILFFFSSPIAELYGEPGASVILQVMSLEVIFFSLSSIQSAIKKKFLDFKSLFYIRLVTVCTPAIVSIPLAFMGAGFWAIVWGNVFGSFATTIVLWKKSKWKPRFYFNLDILKYILSKGIWSTFESLLVWVPVLLDTFLITKYLSSTSLGLYVTSKNLFTVAVGVLLGPLIPILFSSLSILKNDKAALSRAVLFSQKMIFAVSAMMGVFVFIFHDLIEKAIFTSDWNGLGQIFGIIFLVLGFEFFCSSIIEGFRAKGMFKVLAINVLVCTIISVPILFYAVQSSLVSYVTVRTLLLFLQFPILIFYSSKILDLKFSDYLINIRSTLWIVIALLAINTSFLLFDVRIEVKYAALFVVFIFALYLLVSIERKSFLKIIEHLSFERLLGKVIRKKKEV</sequence>
<dbReference type="RefSeq" id="WP_301725455.1">
    <property type="nucleotide sequence ID" value="NZ_JAUJWW010000001.1"/>
</dbReference>
<evidence type="ECO:0000256" key="2">
    <source>
        <dbReference type="ARBA" id="ARBA00007430"/>
    </source>
</evidence>
<keyword evidence="4 7" id="KW-0812">Transmembrane</keyword>
<feature type="transmembrane region" description="Helical" evidence="7">
    <location>
        <begin position="416"/>
        <end position="440"/>
    </location>
</feature>
<dbReference type="PANTHER" id="PTHR30250:SF10">
    <property type="entry name" value="LIPOPOLYSACCHARIDE BIOSYNTHESIS PROTEIN WZXC"/>
    <property type="match status" value="1"/>
</dbReference>
<feature type="transmembrane region" description="Helical" evidence="7">
    <location>
        <begin position="151"/>
        <end position="169"/>
    </location>
</feature>
<feature type="transmembrane region" description="Helical" evidence="7">
    <location>
        <begin position="255"/>
        <end position="276"/>
    </location>
</feature>
<dbReference type="EMBL" id="JAUJWW010000001">
    <property type="protein sequence ID" value="MDN7226398.1"/>
    <property type="molecule type" value="Genomic_DNA"/>
</dbReference>
<evidence type="ECO:0000313" key="8">
    <source>
        <dbReference type="EMBL" id="MDN7226398.1"/>
    </source>
</evidence>
<feature type="transmembrane region" description="Helical" evidence="7">
    <location>
        <begin position="296"/>
        <end position="315"/>
    </location>
</feature>
<protein>
    <submittedName>
        <fullName evidence="8">Oligosaccharide flippase family protein</fullName>
    </submittedName>
</protein>
<feature type="transmembrane region" description="Helical" evidence="7">
    <location>
        <begin position="360"/>
        <end position="379"/>
    </location>
</feature>